<protein>
    <recommendedName>
        <fullName evidence="3">F-box domain-containing protein</fullName>
    </recommendedName>
</protein>
<name>A0A9P6G2U0_9FUNG</name>
<proteinExistence type="predicted"/>
<organism evidence="1 2">
    <name type="scientific">Lunasporangiospora selenospora</name>
    <dbReference type="NCBI Taxonomy" id="979761"/>
    <lineage>
        <taxon>Eukaryota</taxon>
        <taxon>Fungi</taxon>
        <taxon>Fungi incertae sedis</taxon>
        <taxon>Mucoromycota</taxon>
        <taxon>Mortierellomycotina</taxon>
        <taxon>Mortierellomycetes</taxon>
        <taxon>Mortierellales</taxon>
        <taxon>Mortierellaceae</taxon>
        <taxon>Lunasporangiospora</taxon>
    </lineage>
</organism>
<evidence type="ECO:0008006" key="3">
    <source>
        <dbReference type="Google" id="ProtNLM"/>
    </source>
</evidence>
<dbReference type="InterPro" id="IPR032675">
    <property type="entry name" value="LRR_dom_sf"/>
</dbReference>
<accession>A0A9P6G2U0</accession>
<evidence type="ECO:0000313" key="2">
    <source>
        <dbReference type="Proteomes" id="UP000780801"/>
    </source>
</evidence>
<dbReference type="Proteomes" id="UP000780801">
    <property type="component" value="Unassembled WGS sequence"/>
</dbReference>
<dbReference type="OrthoDB" id="2350533at2759"/>
<dbReference type="EMBL" id="JAABOA010000028">
    <property type="protein sequence ID" value="KAF9586473.1"/>
    <property type="molecule type" value="Genomic_DNA"/>
</dbReference>
<comment type="caution">
    <text evidence="1">The sequence shown here is derived from an EMBL/GenBank/DDBJ whole genome shotgun (WGS) entry which is preliminary data.</text>
</comment>
<evidence type="ECO:0000313" key="1">
    <source>
        <dbReference type="EMBL" id="KAF9586473.1"/>
    </source>
</evidence>
<dbReference type="AlphaFoldDB" id="A0A9P6G2U0"/>
<dbReference type="Gene3D" id="3.80.10.10">
    <property type="entry name" value="Ribonuclease Inhibitor"/>
    <property type="match status" value="1"/>
</dbReference>
<gene>
    <name evidence="1" type="ORF">BGW38_004369</name>
</gene>
<reference evidence="1" key="1">
    <citation type="journal article" date="2020" name="Fungal Divers.">
        <title>Resolving the Mortierellaceae phylogeny through synthesis of multi-gene phylogenetics and phylogenomics.</title>
        <authorList>
            <person name="Vandepol N."/>
            <person name="Liber J."/>
            <person name="Desiro A."/>
            <person name="Na H."/>
            <person name="Kennedy M."/>
            <person name="Barry K."/>
            <person name="Grigoriev I.V."/>
            <person name="Miller A.N."/>
            <person name="O'Donnell K."/>
            <person name="Stajich J.E."/>
            <person name="Bonito G."/>
        </authorList>
    </citation>
    <scope>NUCLEOTIDE SEQUENCE</scope>
    <source>
        <strain evidence="1">KOD1015</strain>
    </source>
</reference>
<keyword evidence="2" id="KW-1185">Reference proteome</keyword>
<sequence length="520" mass="58795">MSNTHPQPTLLLECLQHVLSYLQFNQLPTLCALLRVNSTLFSLTAPILYSSPFAAIRANAGVWRDSTDRTYRQVQLLCLFFNELDPSLKAQLPRYSTYLVFDEEDEDEDDGDENGARSKAPAAMQRYFRHYRYHDHAFLVQDVIPLLFETTTQSQHNHVLSVLDTLFLSHCGDRVVSMCIPSTNIRRFTPFLPSLACLRRIEIHRIQHITEPLLEELVEWVEAHNQIHGTLRDLRIGGITDYYDFDMSDLAMLVRLPQAFKCLSVLDTRSWSTAWEVIDQVPVQRLERLVMDHGEVQSTDGIQSQFLQRCPQLKVMDLFVPRPDTFRELARISMELSDFGQVPTQHSPLSSSSLLPPIERLYISGDHDNLRNAVQDSIVGLCRTLRVFKATSVARQPTLVPSLTWGFPQSVHLPYLQELQLHGDIVLEFRFSLLLSCPNLSVLKLMVNGLDSCAQEGNPMYPILTLQYLQTLPDTDVSPTDGASPDGTQDSGYSTVLWRGFGDGAGGDGVDGVFMAVRVV</sequence>
<dbReference type="SUPFAM" id="SSF52047">
    <property type="entry name" value="RNI-like"/>
    <property type="match status" value="1"/>
</dbReference>